<organism evidence="10 11">
    <name type="scientific">Dyadobacter frigoris</name>
    <dbReference type="NCBI Taxonomy" id="2576211"/>
    <lineage>
        <taxon>Bacteria</taxon>
        <taxon>Pseudomonadati</taxon>
        <taxon>Bacteroidota</taxon>
        <taxon>Cytophagia</taxon>
        <taxon>Cytophagales</taxon>
        <taxon>Spirosomataceae</taxon>
        <taxon>Dyadobacter</taxon>
    </lineage>
</organism>
<feature type="transmembrane region" description="Helical" evidence="8">
    <location>
        <begin position="39"/>
        <end position="57"/>
    </location>
</feature>
<evidence type="ECO:0000259" key="9">
    <source>
        <dbReference type="PROSITE" id="PS50109"/>
    </source>
</evidence>
<keyword evidence="11" id="KW-1185">Reference proteome</keyword>
<keyword evidence="8" id="KW-0812">Transmembrane</keyword>
<keyword evidence="8" id="KW-1133">Transmembrane helix</keyword>
<evidence type="ECO:0000256" key="8">
    <source>
        <dbReference type="SAM" id="Phobius"/>
    </source>
</evidence>
<evidence type="ECO:0000256" key="2">
    <source>
        <dbReference type="ARBA" id="ARBA00012438"/>
    </source>
</evidence>
<evidence type="ECO:0000256" key="7">
    <source>
        <dbReference type="ARBA" id="ARBA00023012"/>
    </source>
</evidence>
<accession>A0A4U6D3Q0</accession>
<keyword evidence="4" id="KW-0547">Nucleotide-binding</keyword>
<dbReference type="InterPro" id="IPR036890">
    <property type="entry name" value="HATPase_C_sf"/>
</dbReference>
<dbReference type="Proteomes" id="UP000304900">
    <property type="component" value="Unassembled WGS sequence"/>
</dbReference>
<dbReference type="EC" id="2.7.13.3" evidence="2"/>
<dbReference type="Gene3D" id="3.30.565.10">
    <property type="entry name" value="Histidine kinase-like ATPase, C-terminal domain"/>
    <property type="match status" value="1"/>
</dbReference>
<dbReference type="PRINTS" id="PR00344">
    <property type="entry name" value="BCTRLSENSOR"/>
</dbReference>
<dbReference type="GO" id="GO:0004673">
    <property type="term" value="F:protein histidine kinase activity"/>
    <property type="evidence" value="ECO:0007669"/>
    <property type="project" value="UniProtKB-EC"/>
</dbReference>
<dbReference type="PANTHER" id="PTHR43065">
    <property type="entry name" value="SENSOR HISTIDINE KINASE"/>
    <property type="match status" value="1"/>
</dbReference>
<evidence type="ECO:0000313" key="10">
    <source>
        <dbReference type="EMBL" id="TKT88544.1"/>
    </source>
</evidence>
<dbReference type="SUPFAM" id="SSF55874">
    <property type="entry name" value="ATPase domain of HSP90 chaperone/DNA topoisomerase II/histidine kinase"/>
    <property type="match status" value="1"/>
</dbReference>
<dbReference type="GO" id="GO:0005524">
    <property type="term" value="F:ATP binding"/>
    <property type="evidence" value="ECO:0007669"/>
    <property type="project" value="UniProtKB-KW"/>
</dbReference>
<keyword evidence="5 10" id="KW-0418">Kinase</keyword>
<feature type="domain" description="Histidine kinase" evidence="9">
    <location>
        <begin position="217"/>
        <end position="423"/>
    </location>
</feature>
<dbReference type="OrthoDB" id="1931120at2"/>
<keyword evidence="3" id="KW-0808">Transferase</keyword>
<dbReference type="EMBL" id="SZVO01000015">
    <property type="protein sequence ID" value="TKT88544.1"/>
    <property type="molecule type" value="Genomic_DNA"/>
</dbReference>
<keyword evidence="8" id="KW-0472">Membrane</keyword>
<dbReference type="PROSITE" id="PS50109">
    <property type="entry name" value="HIS_KIN"/>
    <property type="match status" value="1"/>
</dbReference>
<feature type="transmembrane region" description="Helical" evidence="8">
    <location>
        <begin position="179"/>
        <end position="199"/>
    </location>
</feature>
<evidence type="ECO:0000256" key="1">
    <source>
        <dbReference type="ARBA" id="ARBA00000085"/>
    </source>
</evidence>
<dbReference type="InterPro" id="IPR003594">
    <property type="entry name" value="HATPase_dom"/>
</dbReference>
<dbReference type="AlphaFoldDB" id="A0A4U6D3Q0"/>
<dbReference type="InterPro" id="IPR004358">
    <property type="entry name" value="Sig_transdc_His_kin-like_C"/>
</dbReference>
<evidence type="ECO:0000313" key="11">
    <source>
        <dbReference type="Proteomes" id="UP000304900"/>
    </source>
</evidence>
<dbReference type="PANTHER" id="PTHR43065:SF46">
    <property type="entry name" value="C4-DICARBOXYLATE TRANSPORT SENSOR PROTEIN DCTB"/>
    <property type="match status" value="1"/>
</dbReference>
<keyword evidence="7" id="KW-0902">Two-component regulatory system</keyword>
<sequence>MIAETPENKPRFRLHPVALLNSDRLRRSLVETYEKKGNLKYAIGVILLFLSIASLVYTNDLVDKLEEREEREVRLFGEGLRYIINSPDDENFNVLMGFIQDALNFYQIPAIYVDENNFPSVFKNIPFSKNASLREKERIVEAHLAKMKKEHPPVPVQIGEGKVGYIYYSNSFLLTQLRYYPFIQLSVMLLIGYLAYLAFSAARKAEQNRVWVGLAKETAHQLGTPLSSLMAWVEYFRSDPNIDSSIADEIEKDVVRLEMITTRFSNIGSVPTLKQEPVSVIVTSFITYLQKRVSSKVHFHIHDQLAEGQTALLNKNLFEWVVENICKNAVDAMAGIGEIHVTLQAPPSSKEILIDITDNGKGMTKANANKIFNPGFSTKKRGWGLGLTLAKRIIEDYHGGKLFVKSSEVGKGTTFRIMIPAKIMEEIVVVNQDTDS</sequence>
<reference evidence="10 11" key="1">
    <citation type="submission" date="2019-05" db="EMBL/GenBank/DDBJ databases">
        <title>Dyadobacter AR-3-8 sp. nov., isolated from arctic soil.</title>
        <authorList>
            <person name="Chaudhary D.K."/>
        </authorList>
    </citation>
    <scope>NUCLEOTIDE SEQUENCE [LARGE SCALE GENOMIC DNA]</scope>
    <source>
        <strain evidence="10 11">AR-3-8</strain>
    </source>
</reference>
<dbReference type="GO" id="GO:0000160">
    <property type="term" value="P:phosphorelay signal transduction system"/>
    <property type="evidence" value="ECO:0007669"/>
    <property type="project" value="UniProtKB-KW"/>
</dbReference>
<comment type="catalytic activity">
    <reaction evidence="1">
        <text>ATP + protein L-histidine = ADP + protein N-phospho-L-histidine.</text>
        <dbReference type="EC" id="2.7.13.3"/>
    </reaction>
</comment>
<evidence type="ECO:0000256" key="6">
    <source>
        <dbReference type="ARBA" id="ARBA00022840"/>
    </source>
</evidence>
<evidence type="ECO:0000256" key="5">
    <source>
        <dbReference type="ARBA" id="ARBA00022777"/>
    </source>
</evidence>
<evidence type="ECO:0000256" key="4">
    <source>
        <dbReference type="ARBA" id="ARBA00022741"/>
    </source>
</evidence>
<evidence type="ECO:0000256" key="3">
    <source>
        <dbReference type="ARBA" id="ARBA00022679"/>
    </source>
</evidence>
<dbReference type="RefSeq" id="WP_137343081.1">
    <property type="nucleotide sequence ID" value="NZ_BSQH01000011.1"/>
</dbReference>
<name>A0A4U6D3Q0_9BACT</name>
<protein>
    <recommendedName>
        <fullName evidence="2">histidine kinase</fullName>
        <ecNumber evidence="2">2.7.13.3</ecNumber>
    </recommendedName>
</protein>
<gene>
    <name evidence="10" type="ORF">FDK13_26705</name>
</gene>
<dbReference type="SMART" id="SM00387">
    <property type="entry name" value="HATPase_c"/>
    <property type="match status" value="1"/>
</dbReference>
<proteinExistence type="predicted"/>
<keyword evidence="6" id="KW-0067">ATP-binding</keyword>
<dbReference type="InterPro" id="IPR005467">
    <property type="entry name" value="His_kinase_dom"/>
</dbReference>
<dbReference type="Pfam" id="PF02518">
    <property type="entry name" value="HATPase_c"/>
    <property type="match status" value="1"/>
</dbReference>
<comment type="caution">
    <text evidence="10">The sequence shown here is derived from an EMBL/GenBank/DDBJ whole genome shotgun (WGS) entry which is preliminary data.</text>
</comment>